<name>A0A9Q3FPD1_9BASI</name>
<dbReference type="Gene3D" id="2.30.29.30">
    <property type="entry name" value="Pleckstrin-homology domain (PH domain)/Phosphotyrosine-binding domain (PTB)"/>
    <property type="match status" value="1"/>
</dbReference>
<evidence type="ECO:0000313" key="4">
    <source>
        <dbReference type="EMBL" id="MBW0542137.1"/>
    </source>
</evidence>
<sequence>MVKHKNSSKIDNLKAYRKRIPLELLTVTDIAINEESVGGPRSGAQAKKSIINRSTGTSKPSGRSTYLNGIVPHQANNRSAFSITFNHLVRKGYSMILWATTWQAHVKNGLKKLETHQTEICEQNTVFGMITLSEGFFDGSNKVTCCTF</sequence>
<dbReference type="PANTHER" id="PTHR46572">
    <property type="entry name" value="RHO1 GDP-GTP EXCHANGE PROTEIN 1-RELATED"/>
    <property type="match status" value="1"/>
</dbReference>
<dbReference type="Proteomes" id="UP000765509">
    <property type="component" value="Unassembled WGS sequence"/>
</dbReference>
<reference evidence="4" key="1">
    <citation type="submission" date="2021-03" db="EMBL/GenBank/DDBJ databases">
        <title>Draft genome sequence of rust myrtle Austropuccinia psidii MF-1, a brazilian biotype.</title>
        <authorList>
            <person name="Quecine M.C."/>
            <person name="Pachon D.M.R."/>
            <person name="Bonatelli M.L."/>
            <person name="Correr F.H."/>
            <person name="Franceschini L.M."/>
            <person name="Leite T.F."/>
            <person name="Margarido G.R.A."/>
            <person name="Almeida C.A."/>
            <person name="Ferrarezi J.A."/>
            <person name="Labate C.A."/>
        </authorList>
    </citation>
    <scope>NUCLEOTIDE SEQUENCE</scope>
    <source>
        <strain evidence="4">MF-1</strain>
    </source>
</reference>
<keyword evidence="5" id="KW-1185">Reference proteome</keyword>
<keyword evidence="1" id="KW-0597">Phosphoprotein</keyword>
<dbReference type="InterPro" id="IPR052233">
    <property type="entry name" value="Rho-type_GEFs"/>
</dbReference>
<feature type="region of interest" description="Disordered" evidence="2">
    <location>
        <begin position="36"/>
        <end position="62"/>
    </location>
</feature>
<protein>
    <recommendedName>
        <fullName evidence="3">Pleckstrin homology domain-containing protein</fullName>
    </recommendedName>
</protein>
<accession>A0A9Q3FPD1</accession>
<proteinExistence type="predicted"/>
<dbReference type="InterPro" id="IPR041675">
    <property type="entry name" value="PH_5"/>
</dbReference>
<evidence type="ECO:0000259" key="3">
    <source>
        <dbReference type="Pfam" id="PF15405"/>
    </source>
</evidence>
<dbReference type="EMBL" id="AVOT02046841">
    <property type="protein sequence ID" value="MBW0542137.1"/>
    <property type="molecule type" value="Genomic_DNA"/>
</dbReference>
<dbReference type="OrthoDB" id="2272012at2759"/>
<feature type="compositionally biased region" description="Polar residues" evidence="2">
    <location>
        <begin position="51"/>
        <end position="62"/>
    </location>
</feature>
<feature type="domain" description="Pleckstrin homology" evidence="3">
    <location>
        <begin position="1"/>
        <end position="107"/>
    </location>
</feature>
<evidence type="ECO:0000256" key="2">
    <source>
        <dbReference type="SAM" id="MobiDB-lite"/>
    </source>
</evidence>
<dbReference type="InterPro" id="IPR011993">
    <property type="entry name" value="PH-like_dom_sf"/>
</dbReference>
<dbReference type="PANTHER" id="PTHR46572:SF2">
    <property type="entry name" value="RHO1 GDP-GTP EXCHANGE PROTEIN 1-RELATED"/>
    <property type="match status" value="1"/>
</dbReference>
<organism evidence="4 5">
    <name type="scientific">Austropuccinia psidii MF-1</name>
    <dbReference type="NCBI Taxonomy" id="1389203"/>
    <lineage>
        <taxon>Eukaryota</taxon>
        <taxon>Fungi</taxon>
        <taxon>Dikarya</taxon>
        <taxon>Basidiomycota</taxon>
        <taxon>Pucciniomycotina</taxon>
        <taxon>Pucciniomycetes</taxon>
        <taxon>Pucciniales</taxon>
        <taxon>Sphaerophragmiaceae</taxon>
        <taxon>Austropuccinia</taxon>
    </lineage>
</organism>
<dbReference type="Pfam" id="PF15405">
    <property type="entry name" value="PH_5"/>
    <property type="match status" value="1"/>
</dbReference>
<dbReference type="AlphaFoldDB" id="A0A9Q3FPD1"/>
<comment type="caution">
    <text evidence="4">The sequence shown here is derived from an EMBL/GenBank/DDBJ whole genome shotgun (WGS) entry which is preliminary data.</text>
</comment>
<evidence type="ECO:0000256" key="1">
    <source>
        <dbReference type="ARBA" id="ARBA00022553"/>
    </source>
</evidence>
<evidence type="ECO:0000313" key="5">
    <source>
        <dbReference type="Proteomes" id="UP000765509"/>
    </source>
</evidence>
<gene>
    <name evidence="4" type="ORF">O181_081852</name>
</gene>